<dbReference type="Proteomes" id="UP000429484">
    <property type="component" value="Unassembled WGS sequence"/>
</dbReference>
<sequence length="75" mass="8081">MRNSGSSVPPVRSTVETSGLPICSLSGPRRVVRPASQPQEVRIGTMKHPKQFRLATRSFDAVFRPAACAGDLSET</sequence>
<feature type="region of interest" description="Disordered" evidence="1">
    <location>
        <begin position="1"/>
        <end position="47"/>
    </location>
</feature>
<reference evidence="2 3" key="1">
    <citation type="journal article" date="2013" name="Genome Biol.">
        <title>Comparative genomics of the core and accessory genomes of 48 Sinorhizobium strains comprising five genospecies.</title>
        <authorList>
            <person name="Sugawara M."/>
            <person name="Epstein B."/>
            <person name="Badgley B.D."/>
            <person name="Unno T."/>
            <person name="Xu L."/>
            <person name="Reese J."/>
            <person name="Gyaneshwar P."/>
            <person name="Denny R."/>
            <person name="Mudge J."/>
            <person name="Bharti A.K."/>
            <person name="Farmer A.D."/>
            <person name="May G.D."/>
            <person name="Woodward J.E."/>
            <person name="Medigue C."/>
            <person name="Vallenet D."/>
            <person name="Lajus A."/>
            <person name="Rouy Z."/>
            <person name="Martinez-Vaz B."/>
            <person name="Tiffin P."/>
            <person name="Young N.D."/>
            <person name="Sadowsky M.J."/>
        </authorList>
    </citation>
    <scope>NUCLEOTIDE SEQUENCE [LARGE SCALE GENOMIC DNA]</scope>
    <source>
        <strain evidence="2 3">N6B1</strain>
    </source>
</reference>
<evidence type="ECO:0000313" key="3">
    <source>
        <dbReference type="Proteomes" id="UP000429484"/>
    </source>
</evidence>
<protein>
    <submittedName>
        <fullName evidence="2">Uncharacterized protein</fullName>
    </submittedName>
</protein>
<accession>A0AAW9TZU3</accession>
<gene>
    <name evidence="2" type="ORF">GHK53_35880</name>
</gene>
<dbReference type="AlphaFoldDB" id="A0AAW9TZU3"/>
<comment type="caution">
    <text evidence="2">The sequence shown here is derived from an EMBL/GenBank/DDBJ whole genome shotgun (WGS) entry which is preliminary data.</text>
</comment>
<evidence type="ECO:0000256" key="1">
    <source>
        <dbReference type="SAM" id="MobiDB-lite"/>
    </source>
</evidence>
<evidence type="ECO:0000313" key="2">
    <source>
        <dbReference type="EMBL" id="MQW37971.1"/>
    </source>
</evidence>
<dbReference type="EMBL" id="WISR01000290">
    <property type="protein sequence ID" value="MQW37971.1"/>
    <property type="molecule type" value="Genomic_DNA"/>
</dbReference>
<proteinExistence type="predicted"/>
<organism evidence="2 3">
    <name type="scientific">Rhizobium meliloti</name>
    <name type="common">Ensifer meliloti</name>
    <name type="synonym">Sinorhizobium meliloti</name>
    <dbReference type="NCBI Taxonomy" id="382"/>
    <lineage>
        <taxon>Bacteria</taxon>
        <taxon>Pseudomonadati</taxon>
        <taxon>Pseudomonadota</taxon>
        <taxon>Alphaproteobacteria</taxon>
        <taxon>Hyphomicrobiales</taxon>
        <taxon>Rhizobiaceae</taxon>
        <taxon>Sinorhizobium/Ensifer group</taxon>
        <taxon>Sinorhizobium</taxon>
    </lineage>
</organism>
<name>A0AAW9TZU3_RHIML</name>